<dbReference type="AlphaFoldDB" id="A0A068NXM8"/>
<reference evidence="5 6" key="1">
    <citation type="journal article" date="2014" name="PLoS ONE">
        <title>The first complete genome sequence of the class fimbriimonadia in the phylum armatimonadetes.</title>
        <authorList>
            <person name="Hu Z.Y."/>
            <person name="Wang Y.Z."/>
            <person name="Im W.T."/>
            <person name="Wang S.Y."/>
            <person name="Zhao G.P."/>
            <person name="Zheng H.J."/>
            <person name="Quan Z.X."/>
        </authorList>
    </citation>
    <scope>NUCLEOTIDE SEQUENCE [LARGE SCALE GENOMIC DNA]</scope>
    <source>
        <strain evidence="5">Gsoil 348</strain>
    </source>
</reference>
<dbReference type="OrthoDB" id="9804819at2"/>
<dbReference type="KEGG" id="fgi:OP10G_4704"/>
<dbReference type="EMBL" id="CP007139">
    <property type="protein sequence ID" value="AIE88072.1"/>
    <property type="molecule type" value="Genomic_DNA"/>
</dbReference>
<keyword evidence="6" id="KW-1185">Reference proteome</keyword>
<dbReference type="InterPro" id="IPR027417">
    <property type="entry name" value="P-loop_NTPase"/>
</dbReference>
<dbReference type="SMART" id="SM00382">
    <property type="entry name" value="AAA"/>
    <property type="match status" value="1"/>
</dbReference>
<dbReference type="InterPro" id="IPR003593">
    <property type="entry name" value="AAA+_ATPase"/>
</dbReference>
<evidence type="ECO:0000313" key="5">
    <source>
        <dbReference type="EMBL" id="AIE88072.1"/>
    </source>
</evidence>
<dbReference type="InterPro" id="IPR017871">
    <property type="entry name" value="ABC_transporter-like_CS"/>
</dbReference>
<organism evidence="5 6">
    <name type="scientific">Fimbriimonas ginsengisoli Gsoil 348</name>
    <dbReference type="NCBI Taxonomy" id="661478"/>
    <lineage>
        <taxon>Bacteria</taxon>
        <taxon>Bacillati</taxon>
        <taxon>Armatimonadota</taxon>
        <taxon>Fimbriimonadia</taxon>
        <taxon>Fimbriimonadales</taxon>
        <taxon>Fimbriimonadaceae</taxon>
        <taxon>Fimbriimonas</taxon>
    </lineage>
</organism>
<dbReference type="STRING" id="661478.OP10G_4704"/>
<dbReference type="GO" id="GO:0016887">
    <property type="term" value="F:ATP hydrolysis activity"/>
    <property type="evidence" value="ECO:0007669"/>
    <property type="project" value="InterPro"/>
</dbReference>
<dbReference type="InterPro" id="IPR003439">
    <property type="entry name" value="ABC_transporter-like_ATP-bd"/>
</dbReference>
<accession>A0A068NXM8</accession>
<evidence type="ECO:0000259" key="4">
    <source>
        <dbReference type="PROSITE" id="PS50893"/>
    </source>
</evidence>
<keyword evidence="2" id="KW-0547">Nucleotide-binding</keyword>
<dbReference type="Gene3D" id="3.40.50.300">
    <property type="entry name" value="P-loop containing nucleotide triphosphate hydrolases"/>
    <property type="match status" value="1"/>
</dbReference>
<evidence type="ECO:0000313" key="6">
    <source>
        <dbReference type="Proteomes" id="UP000027982"/>
    </source>
</evidence>
<dbReference type="InterPro" id="IPR025302">
    <property type="entry name" value="DrrA1/2-like_C"/>
</dbReference>
<dbReference type="Pfam" id="PF13732">
    <property type="entry name" value="DrrA1-3_C"/>
    <property type="match status" value="1"/>
</dbReference>
<dbReference type="Pfam" id="PF00005">
    <property type="entry name" value="ABC_tran"/>
    <property type="match status" value="1"/>
</dbReference>
<sequence>MLQVSGLQKRYGDLAAVKNVSFEVARGERFGLLGPNGAGKTTTISMITGTLDPDGGEAKVDGETVTTSAMGAKRKIGYVPQEIALYDEISARDNLRFFGALYGLAGLDIARASDRALEIAGLRDRDKEPVKNYSGGMKRRLNIAVALLHDPELLVFDEPTVGVDPQSRNLIFETLLNLADEGKTIIYTTHYMEEVERLCQRAAVMDHGEVVAVGSMADLQRMLGQEETVVIDLDLLPDGLELPGAKNVRLEGQTLSFQVDDLTDDLPHILIALRESGARITSIKCHSPSLEEVFLHLTGRSMRD</sequence>
<protein>
    <submittedName>
        <fullName evidence="5">ABC transporter related protein</fullName>
    </submittedName>
</protein>
<feature type="domain" description="ABC transporter" evidence="4">
    <location>
        <begin position="2"/>
        <end position="232"/>
    </location>
</feature>
<dbReference type="RefSeq" id="WP_025228060.1">
    <property type="nucleotide sequence ID" value="NZ_CP007139.1"/>
</dbReference>
<name>A0A068NXM8_FIMGI</name>
<dbReference type="PROSITE" id="PS00211">
    <property type="entry name" value="ABC_TRANSPORTER_1"/>
    <property type="match status" value="1"/>
</dbReference>
<dbReference type="HOGENOM" id="CLU_000604_1_2_0"/>
<proteinExistence type="predicted"/>
<evidence type="ECO:0000256" key="3">
    <source>
        <dbReference type="ARBA" id="ARBA00022840"/>
    </source>
</evidence>
<keyword evidence="3" id="KW-0067">ATP-binding</keyword>
<gene>
    <name evidence="5" type="ORF">OP10G_4704</name>
</gene>
<evidence type="ECO:0000256" key="1">
    <source>
        <dbReference type="ARBA" id="ARBA00022448"/>
    </source>
</evidence>
<dbReference type="PANTHER" id="PTHR43582">
    <property type="entry name" value="LINEARMYCIN RESISTANCE ATP-BINDING PROTEIN LNRL"/>
    <property type="match status" value="1"/>
</dbReference>
<dbReference type="eggNOG" id="COG1131">
    <property type="taxonomic scope" value="Bacteria"/>
</dbReference>
<evidence type="ECO:0000256" key="2">
    <source>
        <dbReference type="ARBA" id="ARBA00022741"/>
    </source>
</evidence>
<dbReference type="SUPFAM" id="SSF52540">
    <property type="entry name" value="P-loop containing nucleoside triphosphate hydrolases"/>
    <property type="match status" value="1"/>
</dbReference>
<dbReference type="Proteomes" id="UP000027982">
    <property type="component" value="Chromosome"/>
</dbReference>
<dbReference type="GO" id="GO:0005524">
    <property type="term" value="F:ATP binding"/>
    <property type="evidence" value="ECO:0007669"/>
    <property type="project" value="UniProtKB-KW"/>
</dbReference>
<keyword evidence="1" id="KW-0813">Transport</keyword>
<dbReference type="PANTHER" id="PTHR43582:SF2">
    <property type="entry name" value="LINEARMYCIN RESISTANCE ATP-BINDING PROTEIN LNRL"/>
    <property type="match status" value="1"/>
</dbReference>
<dbReference type="PROSITE" id="PS50893">
    <property type="entry name" value="ABC_TRANSPORTER_2"/>
    <property type="match status" value="1"/>
</dbReference>